<feature type="compositionally biased region" description="Basic and acidic residues" evidence="2">
    <location>
        <begin position="2404"/>
        <end position="2418"/>
    </location>
</feature>
<dbReference type="Gene3D" id="2.170.16.10">
    <property type="entry name" value="Hedgehog/Intein (Hint) domain"/>
    <property type="match status" value="1"/>
</dbReference>
<proteinExistence type="predicted"/>
<dbReference type="Pfam" id="PF00652">
    <property type="entry name" value="Ricin_B_lectin"/>
    <property type="match status" value="1"/>
</dbReference>
<dbReference type="EMBL" id="CP108222">
    <property type="protein sequence ID" value="WTT20096.1"/>
    <property type="molecule type" value="Genomic_DNA"/>
</dbReference>
<dbReference type="SMART" id="SM00458">
    <property type="entry name" value="RICIN"/>
    <property type="match status" value="1"/>
</dbReference>
<feature type="region of interest" description="Disordered" evidence="2">
    <location>
        <begin position="215"/>
        <end position="258"/>
    </location>
</feature>
<dbReference type="InterPro" id="IPR035992">
    <property type="entry name" value="Ricin_B-like_lectins"/>
</dbReference>
<dbReference type="NCBIfam" id="TIGR01643">
    <property type="entry name" value="YD_repeat_2x"/>
    <property type="match status" value="3"/>
</dbReference>
<evidence type="ECO:0000256" key="2">
    <source>
        <dbReference type="SAM" id="MobiDB-lite"/>
    </source>
</evidence>
<feature type="compositionally biased region" description="Acidic residues" evidence="2">
    <location>
        <begin position="231"/>
        <end position="254"/>
    </location>
</feature>
<dbReference type="InterPro" id="IPR022385">
    <property type="entry name" value="Rhs_assc_core"/>
</dbReference>
<dbReference type="PANTHER" id="PTHR32305">
    <property type="match status" value="1"/>
</dbReference>
<dbReference type="PROSITE" id="PS50818">
    <property type="entry name" value="INTEIN_C_TER"/>
    <property type="match status" value="1"/>
</dbReference>
<feature type="compositionally biased region" description="Basic and acidic residues" evidence="2">
    <location>
        <begin position="2154"/>
        <end position="2164"/>
    </location>
</feature>
<evidence type="ECO:0000259" key="3">
    <source>
        <dbReference type="SMART" id="SM00306"/>
    </source>
</evidence>
<dbReference type="InterPro" id="IPR036844">
    <property type="entry name" value="Hint_dom_sf"/>
</dbReference>
<evidence type="ECO:0000256" key="1">
    <source>
        <dbReference type="ARBA" id="ARBA00022737"/>
    </source>
</evidence>
<dbReference type="InterPro" id="IPR006141">
    <property type="entry name" value="Intein_N"/>
</dbReference>
<protein>
    <submittedName>
        <fullName evidence="5">Ricin-type beta-trefoil lectin domain protein</fullName>
    </submittedName>
</protein>
<dbReference type="SUPFAM" id="SSF50370">
    <property type="entry name" value="Ricin B-like lectins"/>
    <property type="match status" value="1"/>
</dbReference>
<name>A0AAU2A815_9ACTN</name>
<reference evidence="5" key="1">
    <citation type="submission" date="2022-10" db="EMBL/GenBank/DDBJ databases">
        <title>The complete genomes of actinobacterial strains from the NBC collection.</title>
        <authorList>
            <person name="Joergensen T.S."/>
            <person name="Alvarez Arevalo M."/>
            <person name="Sterndorff E.B."/>
            <person name="Faurdal D."/>
            <person name="Vuksanovic O."/>
            <person name="Mourched A.-S."/>
            <person name="Charusanti P."/>
            <person name="Shaw S."/>
            <person name="Blin K."/>
            <person name="Weber T."/>
        </authorList>
    </citation>
    <scope>NUCLEOTIDE SEQUENCE</scope>
    <source>
        <strain evidence="5">NBC_00093</strain>
    </source>
</reference>
<organism evidence="5">
    <name type="scientific">Streptomyces sp. NBC_00093</name>
    <dbReference type="NCBI Taxonomy" id="2975649"/>
    <lineage>
        <taxon>Bacteria</taxon>
        <taxon>Bacillati</taxon>
        <taxon>Actinomycetota</taxon>
        <taxon>Actinomycetes</taxon>
        <taxon>Kitasatosporales</taxon>
        <taxon>Streptomycetaceae</taxon>
        <taxon>Streptomyces</taxon>
    </lineage>
</organism>
<accession>A0AAU2A815</accession>
<evidence type="ECO:0000259" key="4">
    <source>
        <dbReference type="SMART" id="SM00458"/>
    </source>
</evidence>
<dbReference type="PROSITE" id="PS50817">
    <property type="entry name" value="INTEIN_N_TER"/>
    <property type="match status" value="1"/>
</dbReference>
<dbReference type="InterPro" id="IPR050708">
    <property type="entry name" value="T6SS_VgrG/RHS"/>
</dbReference>
<dbReference type="SUPFAM" id="SSF51294">
    <property type="entry name" value="Hedgehog/intein (Hint) domain"/>
    <property type="match status" value="1"/>
</dbReference>
<feature type="region of interest" description="Disordered" evidence="2">
    <location>
        <begin position="2092"/>
        <end position="2120"/>
    </location>
</feature>
<keyword evidence="1" id="KW-0677">Repeat</keyword>
<dbReference type="SMART" id="SM00306">
    <property type="entry name" value="HintN"/>
    <property type="match status" value="1"/>
</dbReference>
<dbReference type="Gene3D" id="2.80.10.50">
    <property type="match status" value="1"/>
</dbReference>
<dbReference type="InterPro" id="IPR006530">
    <property type="entry name" value="YD"/>
</dbReference>
<dbReference type="InterPro" id="IPR031325">
    <property type="entry name" value="RHS_repeat"/>
</dbReference>
<sequence length="2723" mass="287710">MIRRRARLGVVAAVFLALNIAVLPGAVALGPDNNNPRTTEVELDELQETDTLVLDETASDKLGELDGVPSTEPEKAYNPAAVVPVPAAIGTDVPVAGLAPGTTEQVAASTDGTVTVGVGAPEDATAAEADALEGEWTVEVKPEAEAVAAGAQGLLLEVDAPDTATGEAVVQIDATRFAEAYSAQWLDRLSFALMPACYLTTPDEEGCSTGVPLTTEVERTADEVTVPVDAGGDDSGSEADPGEDTSTDEPAEGAETEKQVQETFLNLTVDTADLNSVAAAATTGASTAASNGEDPSVSSAVWRGDSQAASAQQVASSADGALVMGTSYGAGSGGDFGATPISSAGSWSQGGSSGAFTYAYTMAGPQVPAGPSPNVTLSYNSQSSDGRTSATNNQVSWIGEGWDYNPGAITRTFVGCAADTANANNAGKFTGDQCWGSYNAVLSLNGTTTELVLDDTTKEWKSARGDNTRVELLTSADYTRITGIAASNNGDNNGEFWRVTTSDGTQYFFGMNRLPGWASGKEETESVLNVPVAGNHSTDPCHATKFEDSFCDQGWRFQLDYVVDLNGNAMSLWWDKETNAYAKNNNVAKAVEYDRAGYLTRIDYGQRASTLFTAEPLGRVNFTAEQRCFKDAGVGTPECSETNFDSKQSDLTRPWYDTPADLACETGAKCSTYGPTFWSRKRLATVTACAQREQGVTLTEYNWDDGSGARNACGIDDKTYGTTLLSKVDSWSLAQSFPWGLTGEYTALWLESITRTGYGVDGDTQPLNPVRFGHNGAALPNRVKKGAGDTDPLFGRLRIETVVSEYGGSTRVTYKAPEGACATGTNLPAEPFDKNTLRCYPAYWHADGELTDKRISWFHKYVVEKITEDAQLADAVNDVTTTYEYETDESDLVAGALWAKNQAEFSRPKTRTWDDWRGYPVTITVTGDKGSPADTVASKSVTRYFRGMSDDVLADGTKRTLKVKDVTGAVVADDLKAYAGMVAESLTYPNYGSDTTTGWISRTVNYPDAPVRLATRDRTDGPDVVSERVTLGSVKTITKSSGTRPGDDEELRTVLTETDYDATYGLPTEVREFGDEAQPNDESCTRTTYVNNDTKETAAVTGVYLIGLVSQTITTTGTSTCSTALSAATASTLVTGSRVFYDDATSLTATPTKGQATRTVVPAEAGTSWNSSYPESRTTYDGFGRVTKVTGPTGLANTTAYEPSSGQVYKITTVQGTNVVEGAETGLISVTTVEPGRGATLTSTDPNGRATSYEYDALGRTTAAWDPTQPATDDPTARYTYNTVVNEPVSVVTESLERNPTSAPDGTKAVYTASTAIYDGLGRERQSQTPAVGGGRLVTDTFHNSSGQVSKTNNAYYMSEEPGTKLVVPDSDSLVPNATYYTYDGLGRVLTVTPYHNSYAQDGTTHDNGGTDVPSEDRTTRYEYGLDYTIVRQPKGTPGSRVWTDALGRTVQQDTYSDTALTEAGAISTRYAYDLRGDMVTSTDEVGHTRTWTYDALGRVIGTTDPDAGETSTDYDAAGRVASATDALDGTLAYSYERYLRVSEVNYTPAGGTSRAVQSYVYDSAPGGKGQLASAKRYTDGAGYTTSIAGYTADYQPTSMTLTMPDGTTSGTTADGFKTQYTYNYAYNDDGQLEKYTTPEVGGLTAESVITRYNEAGLPVTVSGDDWYVTETDYSPYGQVLRSTVGEIGHRLWQDNSFNESTGELLTSALVRENATDTSVVAAHEVSERAYSYDPSGNILSVADKLGSGATSTTDQQCFTYDALGQLKTAWTTPNGGACKAAGKTTAEPVYSDGTINVSSNNAGYWQSYEYDVLGNRKSKTAHKADPTVTSGTVATNNDVTTDYNYGENDVATVKNDQPHTLTSYTTKSTTAAGAEVKTLSTQTYDDAGNLINRTTGGDTSQGLTWTWDGQVESVTGFGPEGSGAWVGASEMCLDLTGASSTAGTALQLYVCNGTKAQNFRLDALDADNNGTVENAAIGQFVVGGRCAQPTSAAAGAAVQIQVCDKTLATQRWEVLDTGLIKLVGTSLCMNAASLTNGVDLVLATCSASATGQVFKPASKTTYVYDAMGNRVLERSAAGAVLHLPDTTVSLTPTGKFRSAERSYGHGGAPTVTRYREASSTSGATEQVFAQAVDHNGTPLAEVQLDGDQSVRVSKKDPWGEDRTSNVATRSRTAYATGDDDAGSGLVHLGAREYDPSTGRFVSVDPVLDQSDPLQANGYSYANNNPVTHSDPSGLTSSASSFDASMAALDAKIAEYQRTLSVSIGDVILSVGWAVFKEFVGWNDIVGCFSQGDLWACGSLLMDAIPWTSVFSKGKKMWKAFKATLGAVKAWRAAKVVAEAGLKAAKAAKAALIKAKKAAEAAAAEAKRKAREAAKAAAEAAKKKSHTGSKGARGNAPQVQARKTAQDKGSDGGGKAESKSGGSRGGSGRDDSGGGSGEGASCAINSFTPETRVLMADGSTKAIKDVKVGDKVLATDPQTGETKAEEVTAEIKGKGLKHLVKMTIDTDGEEGSKTAEVTATEGHPFWVPELREWMKATDLRPGQWLQTGAGTRVQLAAIGRWTAQGATVHNLTVSSLHTYYVLAAATPVLVHNCGVVDAVHEEAEKVADLTGSQRPQVMEALQVEGQEPIVAYSDGGAGDRRVHPDVQAVLDGIPVAERGKNHGGCGLVQCLTQALDAQLDPTGATAAATVGRTRTNKNFKKLIGPCDSCQVLVEHFNIDFQMG</sequence>
<dbReference type="Pfam" id="PF25023">
    <property type="entry name" value="TEN_YD-shell"/>
    <property type="match status" value="1"/>
</dbReference>
<feature type="domain" description="Ricin B lectin" evidence="4">
    <location>
        <begin position="1923"/>
        <end position="2058"/>
    </location>
</feature>
<dbReference type="Pfam" id="PF05593">
    <property type="entry name" value="RHS_repeat"/>
    <property type="match status" value="2"/>
</dbReference>
<gene>
    <name evidence="5" type="ORF">OHA22_33495</name>
</gene>
<evidence type="ECO:0000313" key="5">
    <source>
        <dbReference type="EMBL" id="WTT20096.1"/>
    </source>
</evidence>
<feature type="region of interest" description="Disordered" evidence="2">
    <location>
        <begin position="2141"/>
        <end position="2171"/>
    </location>
</feature>
<dbReference type="InterPro" id="IPR000772">
    <property type="entry name" value="Ricin_B_lectin"/>
</dbReference>
<dbReference type="PROSITE" id="PS50231">
    <property type="entry name" value="RICIN_B_LECTIN"/>
    <property type="match status" value="1"/>
</dbReference>
<feature type="region of interest" description="Disordered" evidence="2">
    <location>
        <begin position="2374"/>
        <end position="2443"/>
    </location>
</feature>
<dbReference type="InterPro" id="IPR056823">
    <property type="entry name" value="TEN-like_YD-shell"/>
</dbReference>
<dbReference type="CDD" id="cd00081">
    <property type="entry name" value="Hint"/>
    <property type="match status" value="1"/>
</dbReference>
<dbReference type="PANTHER" id="PTHR32305:SF17">
    <property type="entry name" value="TRNA NUCLEASE WAPA"/>
    <property type="match status" value="1"/>
</dbReference>
<dbReference type="Pfam" id="PF07591">
    <property type="entry name" value="PT-HINT"/>
    <property type="match status" value="1"/>
</dbReference>
<dbReference type="InterPro" id="IPR003587">
    <property type="entry name" value="Hint_dom_N"/>
</dbReference>
<dbReference type="GO" id="GO:0016539">
    <property type="term" value="P:intein-mediated protein splicing"/>
    <property type="evidence" value="ECO:0007669"/>
    <property type="project" value="InterPro"/>
</dbReference>
<feature type="domain" description="Hint" evidence="3">
    <location>
        <begin position="2444"/>
        <end position="2549"/>
    </location>
</feature>
<dbReference type="NCBIfam" id="TIGR03696">
    <property type="entry name" value="Rhs_assc_core"/>
    <property type="match status" value="1"/>
</dbReference>
<dbReference type="InterPro" id="IPR030934">
    <property type="entry name" value="Intein_C"/>
</dbReference>
<dbReference type="Gene3D" id="2.180.10.10">
    <property type="entry name" value="RHS repeat-associated core"/>
    <property type="match status" value="3"/>
</dbReference>